<dbReference type="Proteomes" id="UP001381693">
    <property type="component" value="Unassembled WGS sequence"/>
</dbReference>
<proteinExistence type="predicted"/>
<feature type="coiled-coil region" evidence="1">
    <location>
        <begin position="41"/>
        <end position="68"/>
    </location>
</feature>
<keyword evidence="1" id="KW-0175">Coiled coil</keyword>
<evidence type="ECO:0000313" key="4">
    <source>
        <dbReference type="Proteomes" id="UP001381693"/>
    </source>
</evidence>
<evidence type="ECO:0000256" key="1">
    <source>
        <dbReference type="SAM" id="Coils"/>
    </source>
</evidence>
<reference evidence="3 4" key="1">
    <citation type="submission" date="2023-11" db="EMBL/GenBank/DDBJ databases">
        <title>Halocaridina rubra genome assembly.</title>
        <authorList>
            <person name="Smith C."/>
        </authorList>
    </citation>
    <scope>NUCLEOTIDE SEQUENCE [LARGE SCALE GENOMIC DNA]</scope>
    <source>
        <strain evidence="3">EP-1</strain>
        <tissue evidence="3">Whole</tissue>
    </source>
</reference>
<feature type="compositionally biased region" description="Basic and acidic residues" evidence="2">
    <location>
        <begin position="80"/>
        <end position="99"/>
    </location>
</feature>
<feature type="region of interest" description="Disordered" evidence="2">
    <location>
        <begin position="68"/>
        <end position="110"/>
    </location>
</feature>
<name>A0AAN9FUF2_HALRR</name>
<feature type="coiled-coil region" evidence="1">
    <location>
        <begin position="178"/>
        <end position="205"/>
    </location>
</feature>
<sequence>MILTIFSHLLFGKHRKSIDNPTGLPLKCDSEVKTEVDKAEMERLAAARRQQQEDHDRMQEQYRRMIETTARSSQQQQSHIRGEELEPSRSERMHQLRAEHQRRHAQRNRTYPTDDIEEQYESAIRQRLDPVPSEPKPDVRHIRSHSYDVYGDSVGRPGSRTGYADPHKYSHYVNYEQIQQHLRKNKEQERLKKLANQQYKDFRDKQSRDICDDLDIFHDCHPYLLSCSLLPLSVSTRLTLTGKGSIPAQYFNHIYYHKNHLNWVSVLLTMQFLSPYTIDLCYSINNRRQLENNNNTHPGNLLHKLEETFIHESVLARYYSHAVLNA</sequence>
<feature type="compositionally biased region" description="Polar residues" evidence="2">
    <location>
        <begin position="69"/>
        <end position="79"/>
    </location>
</feature>
<dbReference type="EMBL" id="JAXCGZ010000068">
    <property type="protein sequence ID" value="KAK7086823.1"/>
    <property type="molecule type" value="Genomic_DNA"/>
</dbReference>
<dbReference type="AlphaFoldDB" id="A0AAN9FUF2"/>
<protein>
    <submittedName>
        <fullName evidence="3">Uncharacterized protein</fullName>
    </submittedName>
</protein>
<keyword evidence="4" id="KW-1185">Reference proteome</keyword>
<comment type="caution">
    <text evidence="3">The sequence shown here is derived from an EMBL/GenBank/DDBJ whole genome shotgun (WGS) entry which is preliminary data.</text>
</comment>
<organism evidence="3 4">
    <name type="scientific">Halocaridina rubra</name>
    <name type="common">Hawaiian red shrimp</name>
    <dbReference type="NCBI Taxonomy" id="373956"/>
    <lineage>
        <taxon>Eukaryota</taxon>
        <taxon>Metazoa</taxon>
        <taxon>Ecdysozoa</taxon>
        <taxon>Arthropoda</taxon>
        <taxon>Crustacea</taxon>
        <taxon>Multicrustacea</taxon>
        <taxon>Malacostraca</taxon>
        <taxon>Eumalacostraca</taxon>
        <taxon>Eucarida</taxon>
        <taxon>Decapoda</taxon>
        <taxon>Pleocyemata</taxon>
        <taxon>Caridea</taxon>
        <taxon>Atyoidea</taxon>
        <taxon>Atyidae</taxon>
        <taxon>Halocaridina</taxon>
    </lineage>
</organism>
<evidence type="ECO:0000256" key="2">
    <source>
        <dbReference type="SAM" id="MobiDB-lite"/>
    </source>
</evidence>
<evidence type="ECO:0000313" key="3">
    <source>
        <dbReference type="EMBL" id="KAK7086823.1"/>
    </source>
</evidence>
<gene>
    <name evidence="3" type="ORF">SK128_021088</name>
</gene>
<accession>A0AAN9FUF2</accession>